<proteinExistence type="predicted"/>
<feature type="transmembrane region" description="Helical" evidence="2">
    <location>
        <begin position="127"/>
        <end position="149"/>
    </location>
</feature>
<feature type="transmembrane region" description="Helical" evidence="2">
    <location>
        <begin position="38"/>
        <end position="59"/>
    </location>
</feature>
<dbReference type="HOGENOM" id="CLU_1637958_0_0_1"/>
<accession>A0A0E0FPJ3</accession>
<feature type="compositionally biased region" description="Basic and acidic residues" evidence="1">
    <location>
        <begin position="20"/>
        <end position="30"/>
    </location>
</feature>
<dbReference type="EnsemblPlants" id="ONIVA01G25820.1">
    <property type="protein sequence ID" value="ONIVA01G25820.1"/>
    <property type="gene ID" value="ONIVA01G25820"/>
</dbReference>
<feature type="transmembrane region" description="Helical" evidence="2">
    <location>
        <begin position="96"/>
        <end position="121"/>
    </location>
</feature>
<evidence type="ECO:0000313" key="4">
    <source>
        <dbReference type="Proteomes" id="UP000006591"/>
    </source>
</evidence>
<keyword evidence="2" id="KW-1133">Transmembrane helix</keyword>
<evidence type="ECO:0000256" key="1">
    <source>
        <dbReference type="SAM" id="MobiDB-lite"/>
    </source>
</evidence>
<reference evidence="3" key="1">
    <citation type="submission" date="2015-04" db="UniProtKB">
        <authorList>
            <consortium name="EnsemblPlants"/>
        </authorList>
    </citation>
    <scope>IDENTIFICATION</scope>
    <source>
        <strain evidence="3">SL10</strain>
    </source>
</reference>
<dbReference type="Proteomes" id="UP000006591">
    <property type="component" value="Chromosome 1"/>
</dbReference>
<evidence type="ECO:0000256" key="2">
    <source>
        <dbReference type="SAM" id="Phobius"/>
    </source>
</evidence>
<dbReference type="OMA" id="CTSAFFG"/>
<feature type="transmembrane region" description="Helical" evidence="2">
    <location>
        <begin position="65"/>
        <end position="84"/>
    </location>
</feature>
<sequence>MEEKEKQQLAGDGDGIACGDRSKEEAEERKKQRAHANAHAFVCSLSLLLAATMALMLLSYGGSPLWLASELAAVLCLLLYLWAYHVTQNLAAGAGAAVPVEALVFAFPLVFGAGFLAALLAVAVAPVAGVLVMGADVAGVSALFGFCLAEYLRHNEAHAAVDGAAPASVET</sequence>
<protein>
    <submittedName>
        <fullName evidence="3">Uncharacterized protein</fullName>
    </submittedName>
</protein>
<dbReference type="Gramene" id="ONIVA01G25820.1">
    <property type="protein sequence ID" value="ONIVA01G25820.1"/>
    <property type="gene ID" value="ONIVA01G25820"/>
</dbReference>
<name>A0A0E0FPJ3_ORYNI</name>
<keyword evidence="4" id="KW-1185">Reference proteome</keyword>
<keyword evidence="2" id="KW-0812">Transmembrane</keyword>
<keyword evidence="2" id="KW-0472">Membrane</keyword>
<feature type="region of interest" description="Disordered" evidence="1">
    <location>
        <begin position="1"/>
        <end position="30"/>
    </location>
</feature>
<dbReference type="AlphaFoldDB" id="A0A0E0FPJ3"/>
<reference evidence="3" key="2">
    <citation type="submission" date="2018-04" db="EMBL/GenBank/DDBJ databases">
        <title>OnivRS2 (Oryza nivara Reference Sequence Version 2).</title>
        <authorList>
            <person name="Zhang J."/>
            <person name="Kudrna D."/>
            <person name="Lee S."/>
            <person name="Talag J."/>
            <person name="Rajasekar S."/>
            <person name="Welchert J."/>
            <person name="Hsing Y.-I."/>
            <person name="Wing R.A."/>
        </authorList>
    </citation>
    <scope>NUCLEOTIDE SEQUENCE [LARGE SCALE GENOMIC DNA]</scope>
</reference>
<dbReference type="eggNOG" id="ENOG502R6YA">
    <property type="taxonomic scope" value="Eukaryota"/>
</dbReference>
<organism evidence="3">
    <name type="scientific">Oryza nivara</name>
    <name type="common">Indian wild rice</name>
    <name type="synonym">Oryza sativa f. spontanea</name>
    <dbReference type="NCBI Taxonomy" id="4536"/>
    <lineage>
        <taxon>Eukaryota</taxon>
        <taxon>Viridiplantae</taxon>
        <taxon>Streptophyta</taxon>
        <taxon>Embryophyta</taxon>
        <taxon>Tracheophyta</taxon>
        <taxon>Spermatophyta</taxon>
        <taxon>Magnoliopsida</taxon>
        <taxon>Liliopsida</taxon>
        <taxon>Poales</taxon>
        <taxon>Poaceae</taxon>
        <taxon>BOP clade</taxon>
        <taxon>Oryzoideae</taxon>
        <taxon>Oryzeae</taxon>
        <taxon>Oryzinae</taxon>
        <taxon>Oryza</taxon>
    </lineage>
</organism>
<evidence type="ECO:0000313" key="3">
    <source>
        <dbReference type="EnsemblPlants" id="ONIVA01G25820.1"/>
    </source>
</evidence>